<proteinExistence type="predicted"/>
<evidence type="ECO:0000256" key="1">
    <source>
        <dbReference type="SAM" id="MobiDB-lite"/>
    </source>
</evidence>
<evidence type="ECO:0000313" key="2">
    <source>
        <dbReference type="EMBL" id="SDX75969.1"/>
    </source>
</evidence>
<dbReference type="STRING" id="61595.SAMN05421644_11230"/>
<protein>
    <recommendedName>
        <fullName evidence="4">DUF1840 domain-containing protein</fullName>
    </recommendedName>
</protein>
<name>A0A1H3EDH3_ALLWA</name>
<feature type="region of interest" description="Disordered" evidence="1">
    <location>
        <begin position="56"/>
        <end position="76"/>
    </location>
</feature>
<dbReference type="OrthoDB" id="5625523at2"/>
<keyword evidence="3" id="KW-1185">Reference proteome</keyword>
<dbReference type="RefSeq" id="WP_091332855.1">
    <property type="nucleotide sequence ID" value="NZ_FNOW01000012.1"/>
</dbReference>
<dbReference type="Pfam" id="PF08895">
    <property type="entry name" value="DUF1840"/>
    <property type="match status" value="1"/>
</dbReference>
<gene>
    <name evidence="2" type="ORF">SAMN05421644_11230</name>
</gene>
<dbReference type="AlphaFoldDB" id="A0A1H3EDH3"/>
<evidence type="ECO:0008006" key="4">
    <source>
        <dbReference type="Google" id="ProtNLM"/>
    </source>
</evidence>
<sequence>MLIRFETPAYATITMFGDIAVTLIKLMGHSGSVPGALLAADIPAALAQLQHAVAEHPDTPLDPATPHQRQRDESPHVSLAHRALPLIELLTAADCAGENVMWE</sequence>
<dbReference type="InterPro" id="IPR014991">
    <property type="entry name" value="DUF1840"/>
</dbReference>
<accession>A0A1H3EDH3</accession>
<evidence type="ECO:0000313" key="3">
    <source>
        <dbReference type="Proteomes" id="UP000198672"/>
    </source>
</evidence>
<dbReference type="EMBL" id="FNOW01000012">
    <property type="protein sequence ID" value="SDX75969.1"/>
    <property type="molecule type" value="Genomic_DNA"/>
</dbReference>
<dbReference type="Proteomes" id="UP000198672">
    <property type="component" value="Unassembled WGS sequence"/>
</dbReference>
<reference evidence="3" key="1">
    <citation type="submission" date="2016-10" db="EMBL/GenBank/DDBJ databases">
        <authorList>
            <person name="Varghese N."/>
            <person name="Submissions S."/>
        </authorList>
    </citation>
    <scope>NUCLEOTIDE SEQUENCE [LARGE SCALE GENOMIC DNA]</scope>
    <source>
        <strain evidence="3">DSM 173</strain>
    </source>
</reference>
<organism evidence="2 3">
    <name type="scientific">Allochromatium warmingii</name>
    <name type="common">Chromatium warmingii</name>
    <dbReference type="NCBI Taxonomy" id="61595"/>
    <lineage>
        <taxon>Bacteria</taxon>
        <taxon>Pseudomonadati</taxon>
        <taxon>Pseudomonadota</taxon>
        <taxon>Gammaproteobacteria</taxon>
        <taxon>Chromatiales</taxon>
        <taxon>Chromatiaceae</taxon>
        <taxon>Allochromatium</taxon>
    </lineage>
</organism>